<evidence type="ECO:0000259" key="7">
    <source>
        <dbReference type="PROSITE" id="PS50893"/>
    </source>
</evidence>
<evidence type="ECO:0000256" key="6">
    <source>
        <dbReference type="ARBA" id="ARBA00023136"/>
    </source>
</evidence>
<dbReference type="Gene3D" id="3.40.50.300">
    <property type="entry name" value="P-loop containing nucleotide triphosphate hydrolases"/>
    <property type="match status" value="1"/>
</dbReference>
<keyword evidence="9" id="KW-1185">Reference proteome</keyword>
<sequence length="289" mass="31671">MAETTRIEAPQGASRISVKESRDVLLKPQAVFALQGVGKSFGRAQVLTDIAFSVQPGERIAVIGPSGAGKTTLFRLLSAVLKPSSGRVLTLGCDTCALRGRALRRLRRQIGVLYQNDNLIPHLRVVHNVLMGRLGDWALARALLSLLWPQELAKAKEALARVELADKLWSMPGELSGGQQQRVAIARLMVQQPRVMLADEPVSQLDIRLGREIIELLCTLATSLGTTLLVNLHTLELLHGNFERVIALRQGRLFWEGAPAAISRELLQELYGAEYRALHLDDVSLNSGS</sequence>
<evidence type="ECO:0000256" key="2">
    <source>
        <dbReference type="ARBA" id="ARBA00022475"/>
    </source>
</evidence>
<name>A0ABY5ZS06_9BACT</name>
<dbReference type="InterPro" id="IPR003593">
    <property type="entry name" value="AAA+_ATPase"/>
</dbReference>
<evidence type="ECO:0000256" key="5">
    <source>
        <dbReference type="ARBA" id="ARBA00022967"/>
    </source>
</evidence>
<dbReference type="PROSITE" id="PS00211">
    <property type="entry name" value="ABC_TRANSPORTER_1"/>
    <property type="match status" value="1"/>
</dbReference>
<dbReference type="InterPro" id="IPR003439">
    <property type="entry name" value="ABC_transporter-like_ATP-bd"/>
</dbReference>
<keyword evidence="2" id="KW-1003">Cell membrane</keyword>
<dbReference type="SUPFAM" id="SSF52540">
    <property type="entry name" value="P-loop containing nucleoside triphosphate hydrolases"/>
    <property type="match status" value="1"/>
</dbReference>
<dbReference type="PROSITE" id="PS50893">
    <property type="entry name" value="ABC_TRANSPORTER_2"/>
    <property type="match status" value="1"/>
</dbReference>
<dbReference type="RefSeq" id="WP_260749689.1">
    <property type="nucleotide sequence ID" value="NZ_CP092109.1"/>
</dbReference>
<protein>
    <submittedName>
        <fullName evidence="8">ATP-binding cassette domain-containing protein</fullName>
    </submittedName>
</protein>
<dbReference type="EMBL" id="CP092109">
    <property type="protein sequence ID" value="UWZ81314.1"/>
    <property type="molecule type" value="Genomic_DNA"/>
</dbReference>
<dbReference type="InterPro" id="IPR027417">
    <property type="entry name" value="P-loop_NTPase"/>
</dbReference>
<dbReference type="GO" id="GO:0005524">
    <property type="term" value="F:ATP binding"/>
    <property type="evidence" value="ECO:0007669"/>
    <property type="project" value="UniProtKB-KW"/>
</dbReference>
<feature type="domain" description="ABC transporter" evidence="7">
    <location>
        <begin position="32"/>
        <end position="275"/>
    </location>
</feature>
<dbReference type="Proteomes" id="UP001060414">
    <property type="component" value="Chromosome"/>
</dbReference>
<organism evidence="8 9">
    <name type="scientific">Geoalkalibacter halelectricus</name>
    <dbReference type="NCBI Taxonomy" id="2847045"/>
    <lineage>
        <taxon>Bacteria</taxon>
        <taxon>Pseudomonadati</taxon>
        <taxon>Thermodesulfobacteriota</taxon>
        <taxon>Desulfuromonadia</taxon>
        <taxon>Desulfuromonadales</taxon>
        <taxon>Geoalkalibacteraceae</taxon>
        <taxon>Geoalkalibacter</taxon>
    </lineage>
</organism>
<keyword evidence="3" id="KW-0547">Nucleotide-binding</keyword>
<dbReference type="PANTHER" id="PTHR43166">
    <property type="entry name" value="AMINO ACID IMPORT ATP-BINDING PROTEIN"/>
    <property type="match status" value="1"/>
</dbReference>
<reference evidence="8" key="1">
    <citation type="journal article" date="2022" name="Environ. Microbiol.">
        <title>Geoalkalibacter halelectricus SAP #1 sp. nov. possessing extracellular electron transfer and mineral#reducing capabilities from a haloalkaline environment.</title>
        <authorList>
            <person name="Yadav S."/>
            <person name="Singh R."/>
            <person name="Sundharam S.S."/>
            <person name="Chaudhary S."/>
            <person name="Krishnamurthi S."/>
            <person name="Patil S.A."/>
        </authorList>
    </citation>
    <scope>NUCLEOTIDE SEQUENCE</scope>
    <source>
        <strain evidence="8">SAP-1</strain>
    </source>
</reference>
<dbReference type="PANTHER" id="PTHR43166:SF6">
    <property type="entry name" value="PHOSPHONATES IMPORT ATP-BINDING PROTEIN PHNC"/>
    <property type="match status" value="1"/>
</dbReference>
<gene>
    <name evidence="8" type="ORF">L9S41_07965</name>
</gene>
<accession>A0ABY5ZS06</accession>
<evidence type="ECO:0000313" key="8">
    <source>
        <dbReference type="EMBL" id="UWZ81314.1"/>
    </source>
</evidence>
<keyword evidence="4 8" id="KW-0067">ATP-binding</keyword>
<dbReference type="InterPro" id="IPR017871">
    <property type="entry name" value="ABC_transporter-like_CS"/>
</dbReference>
<evidence type="ECO:0000256" key="1">
    <source>
        <dbReference type="ARBA" id="ARBA00022448"/>
    </source>
</evidence>
<keyword evidence="1" id="KW-0813">Transport</keyword>
<dbReference type="Pfam" id="PF00005">
    <property type="entry name" value="ABC_tran"/>
    <property type="match status" value="1"/>
</dbReference>
<keyword evidence="6" id="KW-0472">Membrane</keyword>
<evidence type="ECO:0000256" key="4">
    <source>
        <dbReference type="ARBA" id="ARBA00022840"/>
    </source>
</evidence>
<keyword evidence="5" id="KW-1278">Translocase</keyword>
<evidence type="ECO:0000256" key="3">
    <source>
        <dbReference type="ARBA" id="ARBA00022741"/>
    </source>
</evidence>
<evidence type="ECO:0000313" key="9">
    <source>
        <dbReference type="Proteomes" id="UP001060414"/>
    </source>
</evidence>
<dbReference type="InterPro" id="IPR050086">
    <property type="entry name" value="MetN_ABC_transporter-like"/>
</dbReference>
<proteinExistence type="predicted"/>
<dbReference type="SMART" id="SM00382">
    <property type="entry name" value="AAA"/>
    <property type="match status" value="1"/>
</dbReference>